<dbReference type="EMBL" id="FXAM01000001">
    <property type="protein sequence ID" value="SMF94766.1"/>
    <property type="molecule type" value="Genomic_DNA"/>
</dbReference>
<dbReference type="PIRSF" id="PIRSF005276">
    <property type="entry name" value="SspB"/>
    <property type="match status" value="1"/>
</dbReference>
<feature type="region of interest" description="Disordered" evidence="1">
    <location>
        <begin position="97"/>
        <end position="135"/>
    </location>
</feature>
<feature type="compositionally biased region" description="Basic residues" evidence="1">
    <location>
        <begin position="125"/>
        <end position="135"/>
    </location>
</feature>
<dbReference type="SUPFAM" id="SSF101738">
    <property type="entry name" value="SspB-like"/>
    <property type="match status" value="1"/>
</dbReference>
<accession>A0A1Y6CWW5</accession>
<keyword evidence="3" id="KW-1185">Reference proteome</keyword>
<dbReference type="Gene3D" id="2.30.30.220">
    <property type="entry name" value="SspB-like"/>
    <property type="match status" value="1"/>
</dbReference>
<name>A0A1Y6CWW5_9GAMM</name>
<organism evidence="2 3">
    <name type="scientific">Methylomagnum ishizawai</name>
    <dbReference type="NCBI Taxonomy" id="1760988"/>
    <lineage>
        <taxon>Bacteria</taxon>
        <taxon>Pseudomonadati</taxon>
        <taxon>Pseudomonadota</taxon>
        <taxon>Gammaproteobacteria</taxon>
        <taxon>Methylococcales</taxon>
        <taxon>Methylococcaceae</taxon>
        <taxon>Methylomagnum</taxon>
    </lineage>
</organism>
<dbReference type="InterPro" id="IPR036760">
    <property type="entry name" value="SspB-like_sf"/>
</dbReference>
<proteinExistence type="predicted"/>
<dbReference type="GO" id="GO:0005829">
    <property type="term" value="C:cytosol"/>
    <property type="evidence" value="ECO:0007669"/>
    <property type="project" value="TreeGrafter"/>
</dbReference>
<protein>
    <submittedName>
        <fullName evidence="2">Stringent starvation protein B</fullName>
    </submittedName>
</protein>
<reference evidence="2 3" key="1">
    <citation type="submission" date="2016-12" db="EMBL/GenBank/DDBJ databases">
        <authorList>
            <person name="Song W.-J."/>
            <person name="Kurnit D.M."/>
        </authorList>
    </citation>
    <scope>NUCLEOTIDE SEQUENCE [LARGE SCALE GENOMIC DNA]</scope>
    <source>
        <strain evidence="2 3">175</strain>
    </source>
</reference>
<dbReference type="GO" id="GO:0045732">
    <property type="term" value="P:positive regulation of protein catabolic process"/>
    <property type="evidence" value="ECO:0007669"/>
    <property type="project" value="TreeGrafter"/>
</dbReference>
<dbReference type="AlphaFoldDB" id="A0A1Y6CWW5"/>
<gene>
    <name evidence="2" type="ORF">SAMN02949497_2099</name>
</gene>
<dbReference type="PANTHER" id="PTHR37486">
    <property type="entry name" value="STRINGENT STARVATION PROTEIN B"/>
    <property type="match status" value="1"/>
</dbReference>
<evidence type="ECO:0000256" key="1">
    <source>
        <dbReference type="SAM" id="MobiDB-lite"/>
    </source>
</evidence>
<sequence length="135" mass="14889">MISLKPYLIRAIYDWIVDNNFTPYLLVNAEAEDVVVPRQYVQDGRIVLNLRPQAVHGLALGNQNIVFNARFGGKPMQVDVPTRAVLAIYAQENGKGMIFDEDEDGNGDDHTPPPAENAPAEPAPAKKRPALKVVK</sequence>
<dbReference type="Proteomes" id="UP000192923">
    <property type="component" value="Unassembled WGS sequence"/>
</dbReference>
<dbReference type="InterPro" id="IPR007481">
    <property type="entry name" value="SspB"/>
</dbReference>
<evidence type="ECO:0000313" key="2">
    <source>
        <dbReference type="EMBL" id="SMF94766.1"/>
    </source>
</evidence>
<dbReference type="PANTHER" id="PTHR37486:SF1">
    <property type="entry name" value="STRINGENT STARVATION PROTEIN B"/>
    <property type="match status" value="1"/>
</dbReference>
<evidence type="ECO:0000313" key="3">
    <source>
        <dbReference type="Proteomes" id="UP000192923"/>
    </source>
</evidence>
<dbReference type="STRING" id="1760988.SAMN02949497_2099"/>
<dbReference type="GO" id="GO:0005840">
    <property type="term" value="C:ribosome"/>
    <property type="evidence" value="ECO:0007669"/>
    <property type="project" value="TreeGrafter"/>
</dbReference>
<dbReference type="RefSeq" id="WP_085212440.1">
    <property type="nucleotide sequence ID" value="NZ_FXAM01000001.1"/>
</dbReference>
<dbReference type="NCBIfam" id="NF008769">
    <property type="entry name" value="PRK11798.2-5"/>
    <property type="match status" value="1"/>
</dbReference>
<dbReference type="Pfam" id="PF04386">
    <property type="entry name" value="SspB"/>
    <property type="match status" value="1"/>
</dbReference>
<dbReference type="OrthoDB" id="9797358at2"/>